<dbReference type="Pfam" id="PF14441">
    <property type="entry name" value="OTT_1508_deam"/>
    <property type="match status" value="1"/>
</dbReference>
<organism evidence="1 2">
    <name type="scientific">Rhizophagus clarus</name>
    <dbReference type="NCBI Taxonomy" id="94130"/>
    <lineage>
        <taxon>Eukaryota</taxon>
        <taxon>Fungi</taxon>
        <taxon>Fungi incertae sedis</taxon>
        <taxon>Mucoromycota</taxon>
        <taxon>Glomeromycotina</taxon>
        <taxon>Glomeromycetes</taxon>
        <taxon>Glomerales</taxon>
        <taxon>Glomeraceae</taxon>
        <taxon>Rhizophagus</taxon>
    </lineage>
</organism>
<dbReference type="Proteomes" id="UP000615446">
    <property type="component" value="Unassembled WGS sequence"/>
</dbReference>
<dbReference type="InterPro" id="IPR027796">
    <property type="entry name" value="OTT_1508_deam-like"/>
</dbReference>
<evidence type="ECO:0000313" key="1">
    <source>
        <dbReference type="EMBL" id="GES97653.1"/>
    </source>
</evidence>
<proteinExistence type="predicted"/>
<evidence type="ECO:0000313" key="2">
    <source>
        <dbReference type="Proteomes" id="UP000615446"/>
    </source>
</evidence>
<dbReference type="OrthoDB" id="2362608at2759"/>
<sequence>MEKELYSKACVASSIKFAVSEATENDANLTESDRISRNLATILARDKEVVAVYLKILPEKCKAYISKNDVWREEDDEYISKIQNCLKNMSENPVKKLEEAWKREDVRTLFTEAMTYCSAKLDSRFKKLKQDIIKDKHDSHIKSFIEQAKIDVENINEVNKQKLSRCCCEYYKKIKNDITIPEKFKRHIRKLNPIIINQPIFSWKRIIQEFIPDPDDYKVYEEICLDKDLIKKRLDFIYDGRSDIEDIEQRIYLHAELNILTNIINQEDKSRVFIAVSKRCCYLCELYIEFAKLKGYNIVTPGSHKKIYHKWKLPDVTNVDFRNESMSHILASLNQIIENEIAQYTSELARSDSDGHSINSDDNDFQNIDDMFDDIF</sequence>
<name>A0A8H3QZ90_9GLOM</name>
<protein>
    <submittedName>
        <fullName evidence="1">Uncharacterized protein</fullName>
    </submittedName>
</protein>
<dbReference type="AlphaFoldDB" id="A0A8H3QZ90"/>
<reference evidence="1" key="1">
    <citation type="submission" date="2019-10" db="EMBL/GenBank/DDBJ databases">
        <title>Conservation and host-specific expression of non-tandemly repeated heterogenous ribosome RNA gene in arbuscular mycorrhizal fungi.</title>
        <authorList>
            <person name="Maeda T."/>
            <person name="Kobayashi Y."/>
            <person name="Nakagawa T."/>
            <person name="Ezawa T."/>
            <person name="Yamaguchi K."/>
            <person name="Bino T."/>
            <person name="Nishimoto Y."/>
            <person name="Shigenobu S."/>
            <person name="Kawaguchi M."/>
        </authorList>
    </citation>
    <scope>NUCLEOTIDE SEQUENCE</scope>
    <source>
        <strain evidence="1">HR1</strain>
    </source>
</reference>
<gene>
    <name evidence="1" type="ORF">RCL2_002423800</name>
</gene>
<dbReference type="EMBL" id="BLAL01000259">
    <property type="protein sequence ID" value="GES97653.1"/>
    <property type="molecule type" value="Genomic_DNA"/>
</dbReference>
<comment type="caution">
    <text evidence="1">The sequence shown here is derived from an EMBL/GenBank/DDBJ whole genome shotgun (WGS) entry which is preliminary data.</text>
</comment>
<accession>A0A8H3QZ90</accession>